<keyword evidence="2" id="KW-0479">Metal-binding</keyword>
<feature type="domain" description="Creatinase N-terminal" evidence="6">
    <location>
        <begin position="10"/>
        <end position="135"/>
    </location>
</feature>
<dbReference type="InterPro" id="IPR050422">
    <property type="entry name" value="X-Pro_aminopeptidase_P"/>
</dbReference>
<dbReference type="InterPro" id="IPR000994">
    <property type="entry name" value="Pept_M24"/>
</dbReference>
<evidence type="ECO:0000313" key="9">
    <source>
        <dbReference type="Proteomes" id="UP000262832"/>
    </source>
</evidence>
<dbReference type="InterPro" id="IPR033740">
    <property type="entry name" value="Pept_M24B"/>
</dbReference>
<dbReference type="Proteomes" id="UP000262832">
    <property type="component" value="Chromosome I"/>
</dbReference>
<proteinExistence type="inferred from homology"/>
<gene>
    <name evidence="8" type="ORF">D1115_07755</name>
</gene>
<accession>A0ABN5PE49</accession>
<sequence>MNTTSTVNQRLTSLRNAMASNDISAYIVTNNDPHNSEYSAEHWLARSWISGFTGSAGDVVITEQGGGLWTDGRYYIQAEEQLHGTGIDLFKARQPETPSIAKWLAATLPKNSAVAVDGRSISYTFYQELKQTLEPKAIRLILDLDLLTPIWLERPNRPTAKIFDHPTAFSGVTTQEKLVKIRTWLQKDTADCILITTLDDIMWTLNIRGGDTLYCPVSEAYLVVEPNRATAFIDKSKLHPELEKKINEQGVSVRHYEYVSQYVNQQCEGLTLAFSPSYTDSLLVSAIESYVSLKPAACPVTEMKAIKNSTELANLEQSLTDDGVAVVKFMSWLDDQVPSGLVTELSAEAQLKNYRRQTRHYVSDSFRTIAGFAAHGAKMHYAADDESNAVVNESNFFLVDSGGQYLGGTTDITRTFHFGSPTIKQRKDYTLVLKAVIRLTQTRFMKGSTGANLDIMARGILWQHGIDYKCGTGHGVGICLNVHEGPQNFSQSHREVALKPGMVITNEPGVYREGEYGVRIENIMKVVEVEQNEFGTFYGFETITLAPIATNALDFSILDQGDIDWLNHYHSRVYKALSPTLDDHDKAWLQRATQFIENSQQRFHFHFKLPSLIASLRTGFLFQLPSFYYFIFAHFSKKWPTRQ</sequence>
<evidence type="ECO:0000259" key="5">
    <source>
        <dbReference type="Pfam" id="PF00557"/>
    </source>
</evidence>
<dbReference type="Pfam" id="PF00557">
    <property type="entry name" value="Peptidase_M24"/>
    <property type="match status" value="1"/>
</dbReference>
<dbReference type="SUPFAM" id="SSF53092">
    <property type="entry name" value="Creatinase/prolidase N-terminal domain"/>
    <property type="match status" value="1"/>
</dbReference>
<evidence type="ECO:0000256" key="1">
    <source>
        <dbReference type="ARBA" id="ARBA00008766"/>
    </source>
</evidence>
<dbReference type="Pfam" id="PF01321">
    <property type="entry name" value="Creatinase_N"/>
    <property type="match status" value="1"/>
</dbReference>
<name>A0ABN5PE49_9VIBR</name>
<dbReference type="Gene3D" id="3.40.350.10">
    <property type="entry name" value="Creatinase/prolidase N-terminal domain"/>
    <property type="match status" value="2"/>
</dbReference>
<evidence type="ECO:0000259" key="6">
    <source>
        <dbReference type="Pfam" id="PF01321"/>
    </source>
</evidence>
<dbReference type="SUPFAM" id="SSF55920">
    <property type="entry name" value="Creatinase/aminopeptidase"/>
    <property type="match status" value="1"/>
</dbReference>
<keyword evidence="4" id="KW-1133">Transmembrane helix</keyword>
<evidence type="ECO:0000256" key="3">
    <source>
        <dbReference type="ARBA" id="ARBA00022801"/>
    </source>
</evidence>
<keyword evidence="8" id="KW-0031">Aminopeptidase</keyword>
<keyword evidence="4" id="KW-0812">Transmembrane</keyword>
<dbReference type="EMBL" id="CP032093">
    <property type="protein sequence ID" value="AXY01123.1"/>
    <property type="molecule type" value="Genomic_DNA"/>
</dbReference>
<dbReference type="InterPro" id="IPR000587">
    <property type="entry name" value="Creatinase_N"/>
</dbReference>
<keyword evidence="8" id="KW-0645">Protease</keyword>
<evidence type="ECO:0000313" key="8">
    <source>
        <dbReference type="EMBL" id="AXY01123.1"/>
    </source>
</evidence>
<dbReference type="Pfam" id="PF16188">
    <property type="entry name" value="Peptidase_M24_C"/>
    <property type="match status" value="1"/>
</dbReference>
<dbReference type="Pfam" id="PF16189">
    <property type="entry name" value="Creatinase_N_2"/>
    <property type="match status" value="1"/>
</dbReference>
<evidence type="ECO:0000256" key="2">
    <source>
        <dbReference type="ARBA" id="ARBA00022723"/>
    </source>
</evidence>
<dbReference type="GO" id="GO:0004177">
    <property type="term" value="F:aminopeptidase activity"/>
    <property type="evidence" value="ECO:0007669"/>
    <property type="project" value="UniProtKB-KW"/>
</dbReference>
<comment type="similarity">
    <text evidence="1">Belongs to the peptidase M24B family.</text>
</comment>
<dbReference type="InterPro" id="IPR036005">
    <property type="entry name" value="Creatinase/aminopeptidase-like"/>
</dbReference>
<protein>
    <submittedName>
        <fullName evidence="8">Aminopeptidase P family protein</fullName>
    </submittedName>
</protein>
<feature type="transmembrane region" description="Helical" evidence="4">
    <location>
        <begin position="609"/>
        <end position="632"/>
    </location>
</feature>
<dbReference type="CDD" id="cd01085">
    <property type="entry name" value="APP"/>
    <property type="match status" value="1"/>
</dbReference>
<dbReference type="InterPro" id="IPR032416">
    <property type="entry name" value="Peptidase_M24_C"/>
</dbReference>
<keyword evidence="4" id="KW-0472">Membrane</keyword>
<feature type="domain" description="Peptidase M24 C-terminal" evidence="7">
    <location>
        <begin position="537"/>
        <end position="594"/>
    </location>
</feature>
<reference evidence="8 9" key="1">
    <citation type="submission" date="2018-08" db="EMBL/GenBank/DDBJ databases">
        <title>Genomic taxonomy of the Vibrionaceae family.</title>
        <authorList>
            <person name="Gomez-Gil B."/>
            <person name="Tanaka M."/>
            <person name="Sawabe T."/>
            <person name="Enciso-Ibarra K."/>
        </authorList>
    </citation>
    <scope>NUCLEOTIDE SEQUENCE [LARGE SCALE GENOMIC DNA]</scope>
    <source>
        <strain evidence="8 9">CAIM 1831</strain>
    </source>
</reference>
<evidence type="ECO:0000256" key="4">
    <source>
        <dbReference type="SAM" id="Phobius"/>
    </source>
</evidence>
<organism evidence="8 9">
    <name type="scientific">Vibrio alfacsensis</name>
    <dbReference type="NCBI Taxonomy" id="1074311"/>
    <lineage>
        <taxon>Bacteria</taxon>
        <taxon>Pseudomonadati</taxon>
        <taxon>Pseudomonadota</taxon>
        <taxon>Gammaproteobacteria</taxon>
        <taxon>Vibrionales</taxon>
        <taxon>Vibrionaceae</taxon>
        <taxon>Vibrio</taxon>
    </lineage>
</organism>
<dbReference type="PANTHER" id="PTHR43763">
    <property type="entry name" value="XAA-PRO AMINOPEPTIDASE 1"/>
    <property type="match status" value="1"/>
</dbReference>
<keyword evidence="9" id="KW-1185">Reference proteome</keyword>
<dbReference type="InterPro" id="IPR029149">
    <property type="entry name" value="Creatin/AminoP/Spt16_N"/>
</dbReference>
<keyword evidence="3" id="KW-0378">Hydrolase</keyword>
<dbReference type="Gene3D" id="3.90.230.10">
    <property type="entry name" value="Creatinase/methionine aminopeptidase superfamily"/>
    <property type="match status" value="1"/>
</dbReference>
<dbReference type="PANTHER" id="PTHR43763:SF6">
    <property type="entry name" value="XAA-PRO AMINOPEPTIDASE 1"/>
    <property type="match status" value="1"/>
</dbReference>
<evidence type="ECO:0000259" key="7">
    <source>
        <dbReference type="Pfam" id="PF16188"/>
    </source>
</evidence>
<feature type="domain" description="Peptidase M24" evidence="5">
    <location>
        <begin position="324"/>
        <end position="526"/>
    </location>
</feature>